<protein>
    <submittedName>
        <fullName evidence="1">Uncharacterized protein</fullName>
    </submittedName>
</protein>
<organism evidence="1 2">
    <name type="scientific">Dorcoceras hygrometricum</name>
    <dbReference type="NCBI Taxonomy" id="472368"/>
    <lineage>
        <taxon>Eukaryota</taxon>
        <taxon>Viridiplantae</taxon>
        <taxon>Streptophyta</taxon>
        <taxon>Embryophyta</taxon>
        <taxon>Tracheophyta</taxon>
        <taxon>Spermatophyta</taxon>
        <taxon>Magnoliopsida</taxon>
        <taxon>eudicotyledons</taxon>
        <taxon>Gunneridae</taxon>
        <taxon>Pentapetalae</taxon>
        <taxon>asterids</taxon>
        <taxon>lamiids</taxon>
        <taxon>Lamiales</taxon>
        <taxon>Gesneriaceae</taxon>
        <taxon>Didymocarpoideae</taxon>
        <taxon>Trichosporeae</taxon>
        <taxon>Loxocarpinae</taxon>
        <taxon>Dorcoceras</taxon>
    </lineage>
</organism>
<dbReference type="AlphaFoldDB" id="A0A2Z7CHL7"/>
<sequence>MTGSSPEGGRTAAAVASIACGAWPHAAAPSVAPPHNLRPTVAHTTAIGQPSVAQPCATISNRFATMRATIAAHQPQSRATICATDCATLIATTGHHRAIDRAKLTSTVRQAWRIHRQPAAQQLALDSGRVSREMRDVARAHARAAVGGGRRPWRRPVAFSKNFCLIQSENSRLDTIMATLVLKDPSHSSDTTVGELWRIRIPSPGSRTHQNPLSMLNTLSSVSMRKSRIQYLCDPQWFRDTASRGPTTIVAPESQFRTCPSDHGKSV</sequence>
<proteinExistence type="predicted"/>
<keyword evidence="2" id="KW-1185">Reference proteome</keyword>
<accession>A0A2Z7CHL7</accession>
<dbReference type="EMBL" id="KQ997560">
    <property type="protein sequence ID" value="KZV43974.1"/>
    <property type="molecule type" value="Genomic_DNA"/>
</dbReference>
<gene>
    <name evidence="1" type="ORF">F511_28143</name>
</gene>
<dbReference type="Proteomes" id="UP000250235">
    <property type="component" value="Unassembled WGS sequence"/>
</dbReference>
<reference evidence="1 2" key="1">
    <citation type="journal article" date="2015" name="Proc. Natl. Acad. Sci. U.S.A.">
        <title>The resurrection genome of Boea hygrometrica: A blueprint for survival of dehydration.</title>
        <authorList>
            <person name="Xiao L."/>
            <person name="Yang G."/>
            <person name="Zhang L."/>
            <person name="Yang X."/>
            <person name="Zhao S."/>
            <person name="Ji Z."/>
            <person name="Zhou Q."/>
            <person name="Hu M."/>
            <person name="Wang Y."/>
            <person name="Chen M."/>
            <person name="Xu Y."/>
            <person name="Jin H."/>
            <person name="Xiao X."/>
            <person name="Hu G."/>
            <person name="Bao F."/>
            <person name="Hu Y."/>
            <person name="Wan P."/>
            <person name="Li L."/>
            <person name="Deng X."/>
            <person name="Kuang T."/>
            <person name="Xiang C."/>
            <person name="Zhu J.K."/>
            <person name="Oliver M.J."/>
            <person name="He Y."/>
        </authorList>
    </citation>
    <scope>NUCLEOTIDE SEQUENCE [LARGE SCALE GENOMIC DNA]</scope>
    <source>
        <strain evidence="2">cv. XS01</strain>
    </source>
</reference>
<evidence type="ECO:0000313" key="2">
    <source>
        <dbReference type="Proteomes" id="UP000250235"/>
    </source>
</evidence>
<name>A0A2Z7CHL7_9LAMI</name>
<evidence type="ECO:0000313" key="1">
    <source>
        <dbReference type="EMBL" id="KZV43974.1"/>
    </source>
</evidence>